<dbReference type="Gene3D" id="6.10.30.10">
    <property type="match status" value="1"/>
</dbReference>
<dbReference type="InterPro" id="IPR012340">
    <property type="entry name" value="NA-bd_OB-fold"/>
</dbReference>
<gene>
    <name evidence="3" type="ORF">ACFPZN_50470</name>
</gene>
<dbReference type="RefSeq" id="WP_378291403.1">
    <property type="nucleotide sequence ID" value="NZ_JBHSON010000128.1"/>
</dbReference>
<dbReference type="InterPro" id="IPR022002">
    <property type="entry name" value="ChsH2_Znr"/>
</dbReference>
<organism evidence="3 4">
    <name type="scientific">Actinomadura rugatobispora</name>
    <dbReference type="NCBI Taxonomy" id="1994"/>
    <lineage>
        <taxon>Bacteria</taxon>
        <taxon>Bacillati</taxon>
        <taxon>Actinomycetota</taxon>
        <taxon>Actinomycetes</taxon>
        <taxon>Streptosporangiales</taxon>
        <taxon>Thermomonosporaceae</taxon>
        <taxon>Actinomadura</taxon>
    </lineage>
</organism>
<keyword evidence="4" id="KW-1185">Reference proteome</keyword>
<dbReference type="SUPFAM" id="SSF50249">
    <property type="entry name" value="Nucleic acid-binding proteins"/>
    <property type="match status" value="1"/>
</dbReference>
<dbReference type="PANTHER" id="PTHR34075:SF5">
    <property type="entry name" value="BLR3430 PROTEIN"/>
    <property type="match status" value="1"/>
</dbReference>
<evidence type="ECO:0000313" key="4">
    <source>
        <dbReference type="Proteomes" id="UP001596074"/>
    </source>
</evidence>
<dbReference type="Proteomes" id="UP001596074">
    <property type="component" value="Unassembled WGS sequence"/>
</dbReference>
<dbReference type="Pfam" id="PF12172">
    <property type="entry name" value="zf-ChsH2"/>
    <property type="match status" value="1"/>
</dbReference>
<dbReference type="InterPro" id="IPR052513">
    <property type="entry name" value="Thioester_dehydratase-like"/>
</dbReference>
<dbReference type="InterPro" id="IPR002878">
    <property type="entry name" value="ChsH2_C"/>
</dbReference>
<sequence>MDATVGIPPAVTEETRPFWDAAAEGRLVVEGCSSCGARSFPPRGMCRSCRGRSMEPVEITGPGRVYSLTVNHQRWLPGLEVPYAVVLVEFPGHPGVRVVGRLRGCPPEEAAIGMEVGIGFEPGPGGFAIPSFVAVEGGEPSAREGEA</sequence>
<evidence type="ECO:0000259" key="1">
    <source>
        <dbReference type="Pfam" id="PF01796"/>
    </source>
</evidence>
<evidence type="ECO:0000259" key="2">
    <source>
        <dbReference type="Pfam" id="PF12172"/>
    </source>
</evidence>
<accession>A0ABW1AH91</accession>
<protein>
    <submittedName>
        <fullName evidence="3">Zn-ribbon domain-containing OB-fold protein</fullName>
    </submittedName>
</protein>
<name>A0ABW1AH91_9ACTN</name>
<dbReference type="PANTHER" id="PTHR34075">
    <property type="entry name" value="BLR3430 PROTEIN"/>
    <property type="match status" value="1"/>
</dbReference>
<proteinExistence type="predicted"/>
<dbReference type="Pfam" id="PF01796">
    <property type="entry name" value="OB_ChsH2_C"/>
    <property type="match status" value="1"/>
</dbReference>
<reference evidence="4" key="1">
    <citation type="journal article" date="2019" name="Int. J. Syst. Evol. Microbiol.">
        <title>The Global Catalogue of Microorganisms (GCM) 10K type strain sequencing project: providing services to taxonomists for standard genome sequencing and annotation.</title>
        <authorList>
            <consortium name="The Broad Institute Genomics Platform"/>
            <consortium name="The Broad Institute Genome Sequencing Center for Infectious Disease"/>
            <person name="Wu L."/>
            <person name="Ma J."/>
        </authorList>
    </citation>
    <scope>NUCLEOTIDE SEQUENCE [LARGE SCALE GENOMIC DNA]</scope>
    <source>
        <strain evidence="4">KCTC 42087</strain>
    </source>
</reference>
<dbReference type="EMBL" id="JBHSON010000128">
    <property type="protein sequence ID" value="MFC5753895.1"/>
    <property type="molecule type" value="Genomic_DNA"/>
</dbReference>
<feature type="domain" description="ChsH2 C-terminal OB-fold" evidence="1">
    <location>
        <begin position="57"/>
        <end position="120"/>
    </location>
</feature>
<comment type="caution">
    <text evidence="3">The sequence shown here is derived from an EMBL/GenBank/DDBJ whole genome shotgun (WGS) entry which is preliminary data.</text>
</comment>
<evidence type="ECO:0000313" key="3">
    <source>
        <dbReference type="EMBL" id="MFC5753895.1"/>
    </source>
</evidence>
<feature type="domain" description="ChsH2 rubredoxin-like zinc ribbon" evidence="2">
    <location>
        <begin position="19"/>
        <end position="55"/>
    </location>
</feature>